<keyword evidence="4" id="KW-1185">Reference proteome</keyword>
<evidence type="ECO:0000313" key="4">
    <source>
        <dbReference type="Proteomes" id="UP000578531"/>
    </source>
</evidence>
<dbReference type="EMBL" id="JACCJC010000075">
    <property type="protein sequence ID" value="KAF6228702.1"/>
    <property type="molecule type" value="Genomic_DNA"/>
</dbReference>
<sequence>MSSVQALANIDTSLLALENTTQILQGQTKRFGEQQRLKAKQGDEKVVDQEDTAGDLEAQASADTGELRKEVSKGQRAEADGFTIQSLRERIIHLEEEEKTRLEAEKDIVCEWIQLWSIEHEMRLSLESTANVDAANLIRSQNGQLKDAKANIRALECELQAYKDRHGSLGRPLFRGPSWGPSSWLQHTPPSTPSSLHLHQHQFRHIRPKVRLPTIGAGQGTSFVTTPGQSQEVNGSPAPTPRLGGGPSQPSSSFVPTLSHPRVVNEAPASADRLGQKVLNPHSSIVPSPSQSPVVDKTAMSTAPSGHGVFEPNLPRNPVSQRLRMQDQSQRRATVLPHLRHLQMAPQPAGTTHIQPELPRPQPDTPSRSRDAQDTESWVQTQVNHTFYNWIDGMWQAEDS</sequence>
<protein>
    <submittedName>
        <fullName evidence="3">Uncharacterized protein</fullName>
    </submittedName>
</protein>
<gene>
    <name evidence="3" type="ORF">HO173_011721</name>
</gene>
<feature type="region of interest" description="Disordered" evidence="2">
    <location>
        <begin position="346"/>
        <end position="379"/>
    </location>
</feature>
<feature type="region of interest" description="Disordered" evidence="2">
    <location>
        <begin position="281"/>
        <end position="317"/>
    </location>
</feature>
<proteinExistence type="predicted"/>
<organism evidence="3 4">
    <name type="scientific">Letharia columbiana</name>
    <dbReference type="NCBI Taxonomy" id="112416"/>
    <lineage>
        <taxon>Eukaryota</taxon>
        <taxon>Fungi</taxon>
        <taxon>Dikarya</taxon>
        <taxon>Ascomycota</taxon>
        <taxon>Pezizomycotina</taxon>
        <taxon>Lecanoromycetes</taxon>
        <taxon>OSLEUM clade</taxon>
        <taxon>Lecanoromycetidae</taxon>
        <taxon>Lecanorales</taxon>
        <taxon>Lecanorineae</taxon>
        <taxon>Parmeliaceae</taxon>
        <taxon>Letharia</taxon>
    </lineage>
</organism>
<evidence type="ECO:0000313" key="3">
    <source>
        <dbReference type="EMBL" id="KAF6228702.1"/>
    </source>
</evidence>
<evidence type="ECO:0000256" key="1">
    <source>
        <dbReference type="SAM" id="Coils"/>
    </source>
</evidence>
<dbReference type="AlphaFoldDB" id="A0A8H6CSH7"/>
<dbReference type="GeneID" id="59293363"/>
<dbReference type="Proteomes" id="UP000578531">
    <property type="component" value="Unassembled WGS sequence"/>
</dbReference>
<comment type="caution">
    <text evidence="3">The sequence shown here is derived from an EMBL/GenBank/DDBJ whole genome shotgun (WGS) entry which is preliminary data.</text>
</comment>
<feature type="compositionally biased region" description="Low complexity" evidence="2">
    <location>
        <begin position="283"/>
        <end position="295"/>
    </location>
</feature>
<name>A0A8H6CSH7_9LECA</name>
<keyword evidence="1" id="KW-0175">Coiled coil</keyword>
<dbReference type="RefSeq" id="XP_037159517.1">
    <property type="nucleotide sequence ID" value="XM_037313600.1"/>
</dbReference>
<accession>A0A8H6CSH7</accession>
<feature type="compositionally biased region" description="Polar residues" evidence="2">
    <location>
        <begin position="220"/>
        <end position="234"/>
    </location>
</feature>
<feature type="compositionally biased region" description="Basic and acidic residues" evidence="2">
    <location>
        <begin position="34"/>
        <end position="48"/>
    </location>
</feature>
<evidence type="ECO:0000256" key="2">
    <source>
        <dbReference type="SAM" id="MobiDB-lite"/>
    </source>
</evidence>
<feature type="region of interest" description="Disordered" evidence="2">
    <location>
        <begin position="34"/>
        <end position="55"/>
    </location>
</feature>
<feature type="region of interest" description="Disordered" evidence="2">
    <location>
        <begin position="215"/>
        <end position="258"/>
    </location>
</feature>
<reference evidence="3 4" key="1">
    <citation type="journal article" date="2020" name="Genomics">
        <title>Complete, high-quality genomes from long-read metagenomic sequencing of two wolf lichen thalli reveals enigmatic genome architecture.</title>
        <authorList>
            <person name="McKenzie S.K."/>
            <person name="Walston R.F."/>
            <person name="Allen J.L."/>
        </authorList>
    </citation>
    <scope>NUCLEOTIDE SEQUENCE [LARGE SCALE GENOMIC DNA]</scope>
    <source>
        <strain evidence="3">WasteWater2</strain>
    </source>
</reference>
<feature type="coiled-coil region" evidence="1">
    <location>
        <begin position="138"/>
        <end position="165"/>
    </location>
</feature>